<comment type="subcellular location">
    <subcellularLocation>
        <location evidence="1">Cell membrane</location>
        <topology evidence="1">Multi-pass membrane protein</topology>
    </subcellularLocation>
</comment>
<evidence type="ECO:0000256" key="1">
    <source>
        <dbReference type="ARBA" id="ARBA00004651"/>
    </source>
</evidence>
<evidence type="ECO:0000256" key="9">
    <source>
        <dbReference type="ARBA" id="ARBA00022989"/>
    </source>
</evidence>
<dbReference type="PANTHER" id="PTHR43141">
    <property type="entry name" value="CYTOCHROME BD2 SUBUNIT II"/>
    <property type="match status" value="1"/>
</dbReference>
<dbReference type="GO" id="GO:0005886">
    <property type="term" value="C:plasma membrane"/>
    <property type="evidence" value="ECO:0007669"/>
    <property type="project" value="UniProtKB-SubCell"/>
</dbReference>
<keyword evidence="7" id="KW-0479">Metal-binding</keyword>
<proteinExistence type="inferred from homology"/>
<organism evidence="12 13">
    <name type="scientific">Vagococcus zengguangii</name>
    <dbReference type="NCBI Taxonomy" id="2571750"/>
    <lineage>
        <taxon>Bacteria</taxon>
        <taxon>Bacillati</taxon>
        <taxon>Bacillota</taxon>
        <taxon>Bacilli</taxon>
        <taxon>Lactobacillales</taxon>
        <taxon>Enterococcaceae</taxon>
        <taxon>Vagococcus</taxon>
    </lineage>
</organism>
<dbReference type="RefSeq" id="WP_136952468.1">
    <property type="nucleotide sequence ID" value="NZ_CP039712.1"/>
</dbReference>
<dbReference type="InterPro" id="IPR003317">
    <property type="entry name" value="Cyt-d_oxidase_su2"/>
</dbReference>
<dbReference type="GO" id="GO:0046872">
    <property type="term" value="F:metal ion binding"/>
    <property type="evidence" value="ECO:0007669"/>
    <property type="project" value="UniProtKB-KW"/>
</dbReference>
<accession>A0A4D7CSH1</accession>
<dbReference type="AlphaFoldDB" id="A0A4D7CSH1"/>
<dbReference type="PANTHER" id="PTHR43141:SF5">
    <property type="entry name" value="CYTOCHROME BD-I UBIQUINOL OXIDASE SUBUNIT 2"/>
    <property type="match status" value="1"/>
</dbReference>
<keyword evidence="5" id="KW-0349">Heme</keyword>
<keyword evidence="9" id="KW-1133">Transmembrane helix</keyword>
<evidence type="ECO:0000256" key="6">
    <source>
        <dbReference type="ARBA" id="ARBA00022692"/>
    </source>
</evidence>
<keyword evidence="11" id="KW-0472">Membrane</keyword>
<keyword evidence="3" id="KW-0813">Transport</keyword>
<keyword evidence="8" id="KW-0249">Electron transport</keyword>
<evidence type="ECO:0000313" key="13">
    <source>
        <dbReference type="Proteomes" id="UP000298615"/>
    </source>
</evidence>
<evidence type="ECO:0000256" key="7">
    <source>
        <dbReference type="ARBA" id="ARBA00022723"/>
    </source>
</evidence>
<evidence type="ECO:0000256" key="2">
    <source>
        <dbReference type="ARBA" id="ARBA00007543"/>
    </source>
</evidence>
<protein>
    <submittedName>
        <fullName evidence="12">Cytochrome d ubiquinol oxidase subunit II</fullName>
    </submittedName>
</protein>
<dbReference type="GO" id="GO:0016682">
    <property type="term" value="F:oxidoreductase activity, acting on diphenols and related substances as donors, oxygen as acceptor"/>
    <property type="evidence" value="ECO:0007669"/>
    <property type="project" value="TreeGrafter"/>
</dbReference>
<evidence type="ECO:0000256" key="4">
    <source>
        <dbReference type="ARBA" id="ARBA00022475"/>
    </source>
</evidence>
<evidence type="ECO:0000256" key="8">
    <source>
        <dbReference type="ARBA" id="ARBA00022982"/>
    </source>
</evidence>
<dbReference type="Pfam" id="PF02322">
    <property type="entry name" value="Cyt_bd_oxida_II"/>
    <property type="match status" value="1"/>
</dbReference>
<gene>
    <name evidence="12" type="primary">cydB</name>
    <name evidence="12" type="ORF">FA707_00955</name>
</gene>
<keyword evidence="6" id="KW-0812">Transmembrane</keyword>
<evidence type="ECO:0000313" key="12">
    <source>
        <dbReference type="EMBL" id="QCI85622.1"/>
    </source>
</evidence>
<dbReference type="GO" id="GO:0019646">
    <property type="term" value="P:aerobic electron transport chain"/>
    <property type="evidence" value="ECO:0007669"/>
    <property type="project" value="TreeGrafter"/>
</dbReference>
<dbReference type="GO" id="GO:0070069">
    <property type="term" value="C:cytochrome complex"/>
    <property type="evidence" value="ECO:0007669"/>
    <property type="project" value="TreeGrafter"/>
</dbReference>
<comment type="similarity">
    <text evidence="2">Belongs to the cytochrome ubiquinol oxidase subunit 2 family.</text>
</comment>
<keyword evidence="4" id="KW-1003">Cell membrane</keyword>
<keyword evidence="10" id="KW-0408">Iron</keyword>
<keyword evidence="13" id="KW-1185">Reference proteome</keyword>
<evidence type="ECO:0000256" key="10">
    <source>
        <dbReference type="ARBA" id="ARBA00023004"/>
    </source>
</evidence>
<name>A0A4D7CSH1_9ENTE</name>
<dbReference type="GO" id="GO:0009055">
    <property type="term" value="F:electron transfer activity"/>
    <property type="evidence" value="ECO:0007669"/>
    <property type="project" value="TreeGrafter"/>
</dbReference>
<evidence type="ECO:0000256" key="3">
    <source>
        <dbReference type="ARBA" id="ARBA00022448"/>
    </source>
</evidence>
<evidence type="ECO:0000256" key="11">
    <source>
        <dbReference type="ARBA" id="ARBA00023136"/>
    </source>
</evidence>
<dbReference type="EMBL" id="CP039712">
    <property type="protein sequence ID" value="QCI85622.1"/>
    <property type="molecule type" value="Genomic_DNA"/>
</dbReference>
<evidence type="ECO:0000256" key="5">
    <source>
        <dbReference type="ARBA" id="ARBA00022617"/>
    </source>
</evidence>
<dbReference type="OrthoDB" id="9776710at2"/>
<reference evidence="12 13" key="1">
    <citation type="submission" date="2019-04" db="EMBL/GenBank/DDBJ databases">
        <title>Vagococcus sp. nov., isolated from faeces of yaks (Bos grunniens).</title>
        <authorList>
            <person name="Ge Y."/>
        </authorList>
    </citation>
    <scope>NUCLEOTIDE SEQUENCE [LARGE SCALE GENOMIC DNA]</scope>
    <source>
        <strain evidence="12 13">MN-17</strain>
    </source>
</reference>
<dbReference type="NCBIfam" id="TIGR00203">
    <property type="entry name" value="cydB"/>
    <property type="match status" value="1"/>
</dbReference>
<dbReference type="Proteomes" id="UP000298615">
    <property type="component" value="Chromosome"/>
</dbReference>
<sequence>MIAGLEPLHFIWFLLICVLFVGFFFLEGFDFGVGLATRLLAKDEKERDTVVQTIGPVWDSNEVWLITAGGAMFASFPHWYATLFSGYYIPLFLILVGLIVRGVSFEFAAHSETKKEKNFWQWMLFVGSLIVPFMFGMIFTSMIQGMPIDENFNIFAKFGDYVNLMSIVGGVAVTLICFIHGLNYIRLKVEGDLRVRAEKLSQKLYPVLFVGLVVFAVLVYRNTDFIERRPVSTIAILAVIVAAAVAAYYGALKGKETLSFLSTGAVLAGIVVLIFNGIFPYVMIGDVAANSIKISEAASTLYTLKTMTIVTACILPFVLAYLSWSYYIFRKRIKVGEGNEHY</sequence>
<dbReference type="PIRSF" id="PIRSF000267">
    <property type="entry name" value="Cyt_oxidse_sub2"/>
    <property type="match status" value="1"/>
</dbReference>
<dbReference type="KEGG" id="vao:FA707_00955"/>